<accession>A0ABN1K0Z7</accession>
<feature type="domain" description="Type I restriction modification DNA specificity" evidence="4">
    <location>
        <begin position="25"/>
        <end position="205"/>
    </location>
</feature>
<evidence type="ECO:0000313" key="5">
    <source>
        <dbReference type="EMBL" id="GAA0751679.1"/>
    </source>
</evidence>
<dbReference type="CDD" id="cd17288">
    <property type="entry name" value="RMtype1_S_LlaAI06ORF1089P_TRD1-CR1_like"/>
    <property type="match status" value="1"/>
</dbReference>
<dbReference type="InterPro" id="IPR044946">
    <property type="entry name" value="Restrct_endonuc_typeI_TRD_sf"/>
</dbReference>
<protein>
    <recommendedName>
        <fullName evidence="4">Type I restriction modification DNA specificity domain-containing protein</fullName>
    </recommendedName>
</protein>
<evidence type="ECO:0000256" key="1">
    <source>
        <dbReference type="ARBA" id="ARBA00010923"/>
    </source>
</evidence>
<feature type="domain" description="Type I restriction modification DNA specificity" evidence="4">
    <location>
        <begin position="230"/>
        <end position="372"/>
    </location>
</feature>
<keyword evidence="3" id="KW-0238">DNA-binding</keyword>
<dbReference type="RefSeq" id="WP_224455155.1">
    <property type="nucleotide sequence ID" value="NZ_BAAAGG010000002.1"/>
</dbReference>
<dbReference type="EMBL" id="BAAAGG010000002">
    <property type="protein sequence ID" value="GAA0751679.1"/>
    <property type="molecule type" value="Genomic_DNA"/>
</dbReference>
<dbReference type="InterPro" id="IPR000055">
    <property type="entry name" value="Restrct_endonuc_typeI_TRD"/>
</dbReference>
<dbReference type="PANTHER" id="PTHR30408">
    <property type="entry name" value="TYPE-1 RESTRICTION ENZYME ECOKI SPECIFICITY PROTEIN"/>
    <property type="match status" value="1"/>
</dbReference>
<gene>
    <name evidence="5" type="ORF">GCM10009433_01960</name>
</gene>
<comment type="caution">
    <text evidence="5">The sequence shown here is derived from an EMBL/GenBank/DDBJ whole genome shotgun (WGS) entry which is preliminary data.</text>
</comment>
<dbReference type="PANTHER" id="PTHR30408:SF12">
    <property type="entry name" value="TYPE I RESTRICTION ENZYME MJAVIII SPECIFICITY SUBUNIT"/>
    <property type="match status" value="1"/>
</dbReference>
<organism evidence="5 6">
    <name type="scientific">Psychroflexus lacisalsi</name>
    <dbReference type="NCBI Taxonomy" id="503928"/>
    <lineage>
        <taxon>Bacteria</taxon>
        <taxon>Pseudomonadati</taxon>
        <taxon>Bacteroidota</taxon>
        <taxon>Flavobacteriia</taxon>
        <taxon>Flavobacteriales</taxon>
        <taxon>Flavobacteriaceae</taxon>
        <taxon>Psychroflexus</taxon>
    </lineage>
</organism>
<keyword evidence="6" id="KW-1185">Reference proteome</keyword>
<evidence type="ECO:0000313" key="6">
    <source>
        <dbReference type="Proteomes" id="UP001500185"/>
    </source>
</evidence>
<reference evidence="5 6" key="1">
    <citation type="journal article" date="2019" name="Int. J. Syst. Evol. Microbiol.">
        <title>The Global Catalogue of Microorganisms (GCM) 10K type strain sequencing project: providing services to taxonomists for standard genome sequencing and annotation.</title>
        <authorList>
            <consortium name="The Broad Institute Genomics Platform"/>
            <consortium name="The Broad Institute Genome Sequencing Center for Infectious Disease"/>
            <person name="Wu L."/>
            <person name="Ma J."/>
        </authorList>
    </citation>
    <scope>NUCLEOTIDE SEQUENCE [LARGE SCALE GENOMIC DNA]</scope>
    <source>
        <strain evidence="5 6">JCM 16231</strain>
    </source>
</reference>
<evidence type="ECO:0000256" key="3">
    <source>
        <dbReference type="ARBA" id="ARBA00023125"/>
    </source>
</evidence>
<dbReference type="InterPro" id="IPR052021">
    <property type="entry name" value="Type-I_RS_S_subunit"/>
</dbReference>
<comment type="similarity">
    <text evidence="1">Belongs to the type-I restriction system S methylase family.</text>
</comment>
<evidence type="ECO:0000256" key="2">
    <source>
        <dbReference type="ARBA" id="ARBA00022747"/>
    </source>
</evidence>
<keyword evidence="2" id="KW-0680">Restriction system</keyword>
<sequence length="403" mass="45639">MSNVLTKNKTSTNEGYKKTKLGWIPEEWKVFNLEELGEFSKGKGIAKKDILENDSEGYPSIRYAEIYTSYNYYTHSLKTKVNGESVKNSNPITYGDILFAGSGETLEDIGKSIAYLGNEVAYAGGDIIILKQNSQHSQYLGYLLNNDIVRNQLFKLGQGHSVVHIYSSGLKKVKILLPPLPEQQKIAKVLSTWDKAIALQEQLITQKQALKKGLMQDLLTGKKRFPGFEEEWEEVKLGDIFTIKNGKDYKHLGNGEIPVYGTGGIMTYVDSFLYNGESVGIGRKGTIDKPFYLKGKFWTVDTLFYCVSFKSCIPKYLYYLFNTINWKTYNEASGVPSLSQSTIKSIKIRIPKISEQQKIASVLSNFDIEIEKLITHKKSLIQQKQGLMQQLLSGEKRVKILKR</sequence>
<proteinExistence type="inferred from homology"/>
<dbReference type="Gene3D" id="3.90.220.20">
    <property type="entry name" value="DNA methylase specificity domains"/>
    <property type="match status" value="2"/>
</dbReference>
<name>A0ABN1K0Z7_9FLAO</name>
<dbReference type="SUPFAM" id="SSF116734">
    <property type="entry name" value="DNA methylase specificity domain"/>
    <property type="match status" value="2"/>
</dbReference>
<evidence type="ECO:0000259" key="4">
    <source>
        <dbReference type="Pfam" id="PF01420"/>
    </source>
</evidence>
<dbReference type="CDD" id="cd17268">
    <property type="entry name" value="RMtype1_S_Ara36733I_TRD1-CR1_like"/>
    <property type="match status" value="1"/>
</dbReference>
<dbReference type="Gene3D" id="1.10.287.1120">
    <property type="entry name" value="Bipartite methylase S protein"/>
    <property type="match status" value="1"/>
</dbReference>
<dbReference type="Proteomes" id="UP001500185">
    <property type="component" value="Unassembled WGS sequence"/>
</dbReference>
<dbReference type="Pfam" id="PF01420">
    <property type="entry name" value="Methylase_S"/>
    <property type="match status" value="2"/>
</dbReference>